<sequence length="253" mass="27589">MNAGALHLLSSSVTDDRQLSVAETFGPTFQGEGPSTGRQALFIRLSRCNLSCGQGQLARWACDTPETWDFKRFDPRDPAVSRRQSVESLTEWALAVPTRLIVITGGEPMIQMSGLTRLARALHGAGREIEIETNGTFIPSGELVGYVRAFNVSPKLSTAGGRASARIVPAALRALAESGKARFKFVISHPGDLVEAAELVERFALSEVWVMPEGVSSKAVLDGMREMAQEALRLGFNLSPRLHTLLWEDERGR</sequence>
<keyword evidence="11" id="KW-1185">Reference proteome</keyword>
<feature type="binding site" evidence="8">
    <location>
        <begin position="29"/>
        <end position="31"/>
    </location>
    <ligand>
        <name>substrate</name>
    </ligand>
</feature>
<comment type="similarity">
    <text evidence="8">Belongs to the radical SAM superfamily. 7-carboxy-7-deazaguanine synthase family.</text>
</comment>
<feature type="binding site" evidence="8">
    <location>
        <position position="106"/>
    </location>
    <ligand>
        <name>S-adenosyl-L-methionine</name>
        <dbReference type="ChEBI" id="CHEBI:59789"/>
    </ligand>
</feature>
<dbReference type="SUPFAM" id="SSF102114">
    <property type="entry name" value="Radical SAM enzymes"/>
    <property type="match status" value="1"/>
</dbReference>
<dbReference type="Proteomes" id="UP000664109">
    <property type="component" value="Unassembled WGS sequence"/>
</dbReference>
<keyword evidence="7 8" id="KW-0456">Lyase</keyword>
<dbReference type="PANTHER" id="PTHR42836">
    <property type="entry name" value="7-CARBOXY-7-DEAZAGUANINE SYNTHASE"/>
    <property type="match status" value="1"/>
</dbReference>
<protein>
    <recommendedName>
        <fullName evidence="8">7-carboxy-7-deazaguanine synthase</fullName>
        <shortName evidence="8">CDG synthase</shortName>
        <ecNumber evidence="8">4.3.99.3</ecNumber>
    </recommendedName>
    <alternativeName>
        <fullName evidence="8">Queuosine biosynthesis protein QueE</fullName>
    </alternativeName>
</protein>
<comment type="subunit">
    <text evidence="8">Homodimer.</text>
</comment>
<evidence type="ECO:0000256" key="6">
    <source>
        <dbReference type="ARBA" id="ARBA00023014"/>
    </source>
</evidence>
<dbReference type="InterPro" id="IPR013785">
    <property type="entry name" value="Aldolase_TIM"/>
</dbReference>
<dbReference type="PROSITE" id="PS51918">
    <property type="entry name" value="RADICAL_SAM"/>
    <property type="match status" value="1"/>
</dbReference>
<evidence type="ECO:0000256" key="4">
    <source>
        <dbReference type="ARBA" id="ARBA00022842"/>
    </source>
</evidence>
<evidence type="ECO:0000256" key="2">
    <source>
        <dbReference type="ARBA" id="ARBA00022691"/>
    </source>
</evidence>
<evidence type="ECO:0000256" key="5">
    <source>
        <dbReference type="ARBA" id="ARBA00023004"/>
    </source>
</evidence>
<feature type="binding site" evidence="8">
    <location>
        <position position="52"/>
    </location>
    <ligand>
        <name>[4Fe-4S] cluster</name>
        <dbReference type="ChEBI" id="CHEBI:49883"/>
        <note>4Fe-4S-S-AdoMet</note>
    </ligand>
</feature>
<dbReference type="EC" id="4.3.99.3" evidence="8"/>
<comment type="cofactor">
    <cofactor evidence="8">
        <name>Mg(2+)</name>
        <dbReference type="ChEBI" id="CHEBI:18420"/>
    </cofactor>
</comment>
<organism evidence="10 11">
    <name type="scientific">Streptomyces zhihengii</name>
    <dbReference type="NCBI Taxonomy" id="1818004"/>
    <lineage>
        <taxon>Bacteria</taxon>
        <taxon>Bacillati</taxon>
        <taxon>Actinomycetota</taxon>
        <taxon>Actinomycetes</taxon>
        <taxon>Kitasatosporales</taxon>
        <taxon>Streptomycetaceae</taxon>
        <taxon>Streptomyces</taxon>
    </lineage>
</organism>
<gene>
    <name evidence="8" type="primary">queE</name>
    <name evidence="10" type="ORF">JE024_39995</name>
</gene>
<comment type="caution">
    <text evidence="8">Lacks conserved residue(s) required for the propagation of feature annotation.</text>
</comment>
<keyword evidence="10" id="KW-0614">Plasmid</keyword>
<feature type="domain" description="Radical SAM core" evidence="9">
    <location>
        <begin position="35"/>
        <end position="237"/>
    </location>
</feature>
<evidence type="ECO:0000313" key="11">
    <source>
        <dbReference type="Proteomes" id="UP000664109"/>
    </source>
</evidence>
<accession>A0ABS2V4E8</accession>
<dbReference type="EMBL" id="JAFEJA010000003">
    <property type="protein sequence ID" value="MBM9624709.1"/>
    <property type="molecule type" value="Genomic_DNA"/>
</dbReference>
<keyword evidence="1 8" id="KW-0004">4Fe-4S</keyword>
<dbReference type="PANTHER" id="PTHR42836:SF1">
    <property type="entry name" value="7-CARBOXY-7-DEAZAGUANINE SYNTHASE"/>
    <property type="match status" value="1"/>
</dbReference>
<feature type="binding site" evidence="8">
    <location>
        <position position="48"/>
    </location>
    <ligand>
        <name>[4Fe-4S] cluster</name>
        <dbReference type="ChEBI" id="CHEBI:49883"/>
        <note>4Fe-4S-S-AdoMet</note>
    </ligand>
</feature>
<keyword evidence="8" id="KW-0671">Queuosine biosynthesis</keyword>
<dbReference type="InterPro" id="IPR058240">
    <property type="entry name" value="rSAM_sf"/>
</dbReference>
<feature type="binding site" evidence="8">
    <location>
        <position position="104"/>
    </location>
    <ligand>
        <name>substrate</name>
    </ligand>
</feature>
<name>A0ABS2V4E8_9ACTN</name>
<reference evidence="10 11" key="1">
    <citation type="journal article" date="2016" name="Arch. Microbiol.">
        <title>Streptomyces zhihengii sp. nov., isolated from rhizospheric soil of Psammosilene tunicoides.</title>
        <authorList>
            <person name="Huang M.J."/>
            <person name="Fei J.J."/>
            <person name="Salam N."/>
            <person name="Kim C.J."/>
            <person name="Hozzein W.N."/>
            <person name="Xiao M."/>
            <person name="Huang H.Q."/>
            <person name="Li W.J."/>
        </authorList>
    </citation>
    <scope>NUCLEOTIDE SEQUENCE [LARGE SCALE GENOMIC DNA]</scope>
    <source>
        <strain evidence="10 11">YIM T102</strain>
    </source>
</reference>
<evidence type="ECO:0000256" key="1">
    <source>
        <dbReference type="ARBA" id="ARBA00022485"/>
    </source>
</evidence>
<evidence type="ECO:0000256" key="3">
    <source>
        <dbReference type="ARBA" id="ARBA00022723"/>
    </source>
</evidence>
<evidence type="ECO:0000259" key="9">
    <source>
        <dbReference type="PROSITE" id="PS51918"/>
    </source>
</evidence>
<keyword evidence="5 8" id="KW-0408">Iron</keyword>
<feature type="binding site" evidence="8">
    <location>
        <begin position="153"/>
        <end position="155"/>
    </location>
    <ligand>
        <name>S-adenosyl-L-methionine</name>
        <dbReference type="ChEBI" id="CHEBI:59789"/>
    </ligand>
</feature>
<feature type="binding site" evidence="8">
    <location>
        <position position="64"/>
    </location>
    <ligand>
        <name>Mg(2+)</name>
        <dbReference type="ChEBI" id="CHEBI:18420"/>
    </ligand>
</feature>
<proteinExistence type="inferred from homology"/>
<keyword evidence="2 8" id="KW-0949">S-adenosyl-L-methionine</keyword>
<feature type="binding site" evidence="8">
    <location>
        <position position="62"/>
    </location>
    <ligand>
        <name>[4Fe-4S] cluster</name>
        <dbReference type="ChEBI" id="CHEBI:49883"/>
        <note>4Fe-4S-S-AdoMet</note>
    </ligand>
</feature>
<dbReference type="PIRSF" id="PIRSF000370">
    <property type="entry name" value="QueE"/>
    <property type="match status" value="1"/>
</dbReference>
<comment type="cofactor">
    <cofactor evidence="8">
        <name>S-adenosyl-L-methionine</name>
        <dbReference type="ChEBI" id="CHEBI:59789"/>
    </cofactor>
    <text evidence="8">Binds 1 S-adenosyl-L-methionine per subunit.</text>
</comment>
<comment type="caution">
    <text evidence="10">The sequence shown here is derived from an EMBL/GenBank/DDBJ whole genome shotgun (WGS) entry which is preliminary data.</text>
</comment>
<geneLocation type="plasmid" evidence="10">
    <name>unnamed1</name>
</geneLocation>
<dbReference type="HAMAP" id="MF_00917">
    <property type="entry name" value="QueE"/>
    <property type="match status" value="1"/>
</dbReference>
<dbReference type="Gene3D" id="3.20.20.70">
    <property type="entry name" value="Aldolase class I"/>
    <property type="match status" value="1"/>
</dbReference>
<keyword evidence="6 8" id="KW-0411">Iron-sulfur</keyword>
<keyword evidence="3 8" id="KW-0479">Metal-binding</keyword>
<evidence type="ECO:0000256" key="8">
    <source>
        <dbReference type="HAMAP-Rule" id="MF_00917"/>
    </source>
</evidence>
<evidence type="ECO:0000313" key="10">
    <source>
        <dbReference type="EMBL" id="MBM9624709.1"/>
    </source>
</evidence>
<comment type="catalytic activity">
    <reaction evidence="8">
        <text>6-carboxy-5,6,7,8-tetrahydropterin + H(+) = 7-carboxy-7-carbaguanine + NH4(+)</text>
        <dbReference type="Rhea" id="RHEA:27974"/>
        <dbReference type="ChEBI" id="CHEBI:15378"/>
        <dbReference type="ChEBI" id="CHEBI:28938"/>
        <dbReference type="ChEBI" id="CHEBI:61032"/>
        <dbReference type="ChEBI" id="CHEBI:61036"/>
        <dbReference type="EC" id="4.3.99.3"/>
    </reaction>
</comment>
<comment type="function">
    <text evidence="8">Catalyzes the complex heterocyclic radical-mediated conversion of 6-carboxy-5,6,7,8-tetrahydropterin (CPH4) to 7-carboxy-7-deazaguanine (CDG), a step common to the biosynthetic pathways of all 7-deazapurine-containing compounds.</text>
</comment>
<feature type="binding site" evidence="8">
    <location>
        <position position="44"/>
    </location>
    <ligand>
        <name>substrate</name>
    </ligand>
</feature>
<evidence type="ECO:0000256" key="7">
    <source>
        <dbReference type="ARBA" id="ARBA00023239"/>
    </source>
</evidence>
<dbReference type="InterPro" id="IPR007197">
    <property type="entry name" value="rSAM"/>
</dbReference>
<dbReference type="InterPro" id="IPR024924">
    <property type="entry name" value="7-CO-7-deazaguanine_synth-like"/>
</dbReference>
<dbReference type="RefSeq" id="WP_205378854.1">
    <property type="nucleotide sequence ID" value="NZ_JAFEJA010000003.1"/>
</dbReference>
<keyword evidence="4 8" id="KW-0460">Magnesium</keyword>
<comment type="cofactor">
    <cofactor evidence="8">
        <name>[4Fe-4S] cluster</name>
        <dbReference type="ChEBI" id="CHEBI:49883"/>
    </cofactor>
    <text evidence="8">Binds 1 [4Fe-4S] cluster. The cluster is coordinated with 3 cysteines and an exchangeable S-adenosyl-L-methionine.</text>
</comment>
<comment type="pathway">
    <text evidence="8">Purine metabolism; 7-cyano-7-deazaguanine biosynthesis.</text>
</comment>